<evidence type="ECO:0000256" key="1">
    <source>
        <dbReference type="ARBA" id="ARBA00004123"/>
    </source>
</evidence>
<keyword evidence="6" id="KW-1185">Reference proteome</keyword>
<protein>
    <submittedName>
        <fullName evidence="5">Uncharacterized protein</fullName>
    </submittedName>
</protein>
<comment type="caution">
    <text evidence="5">The sequence shown here is derived from an EMBL/GenBank/DDBJ whole genome shotgun (WGS) entry which is preliminary data.</text>
</comment>
<comment type="similarity">
    <text evidence="2">Belongs to the NPR1-interactor family.</text>
</comment>
<organism evidence="5 6">
    <name type="scientific">Populus tomentosa</name>
    <name type="common">Chinese white poplar</name>
    <dbReference type="NCBI Taxonomy" id="118781"/>
    <lineage>
        <taxon>Eukaryota</taxon>
        <taxon>Viridiplantae</taxon>
        <taxon>Streptophyta</taxon>
        <taxon>Embryophyta</taxon>
        <taxon>Tracheophyta</taxon>
        <taxon>Spermatophyta</taxon>
        <taxon>Magnoliopsida</taxon>
        <taxon>eudicotyledons</taxon>
        <taxon>Gunneridae</taxon>
        <taxon>Pentapetalae</taxon>
        <taxon>rosids</taxon>
        <taxon>fabids</taxon>
        <taxon>Malpighiales</taxon>
        <taxon>Salicaceae</taxon>
        <taxon>Saliceae</taxon>
        <taxon>Populus</taxon>
    </lineage>
</organism>
<reference evidence="5" key="1">
    <citation type="journal article" date="2020" name="bioRxiv">
        <title>Hybrid origin of Populus tomentosa Carr. identified through genome sequencing and phylogenomic analysis.</title>
        <authorList>
            <person name="An X."/>
            <person name="Gao K."/>
            <person name="Chen Z."/>
            <person name="Li J."/>
            <person name="Yang X."/>
            <person name="Yang X."/>
            <person name="Zhou J."/>
            <person name="Guo T."/>
            <person name="Zhao T."/>
            <person name="Huang S."/>
            <person name="Miao D."/>
            <person name="Khan W.U."/>
            <person name="Rao P."/>
            <person name="Ye M."/>
            <person name="Lei B."/>
            <person name="Liao W."/>
            <person name="Wang J."/>
            <person name="Ji L."/>
            <person name="Li Y."/>
            <person name="Guo B."/>
            <person name="Mustafa N.S."/>
            <person name="Li S."/>
            <person name="Yun Q."/>
            <person name="Keller S.R."/>
            <person name="Mao J."/>
            <person name="Zhang R."/>
            <person name="Strauss S.H."/>
        </authorList>
    </citation>
    <scope>NUCLEOTIDE SEQUENCE</scope>
    <source>
        <strain evidence="5">GM15</strain>
        <tissue evidence="5">Leaf</tissue>
    </source>
</reference>
<evidence type="ECO:0000256" key="3">
    <source>
        <dbReference type="ARBA" id="ARBA00023242"/>
    </source>
</evidence>
<keyword evidence="3" id="KW-0539">Nucleus</keyword>
<gene>
    <name evidence="5" type="ORF">POTOM_020304</name>
</gene>
<dbReference type="EMBL" id="JAAWWB010000010">
    <property type="protein sequence ID" value="KAG6773050.1"/>
    <property type="molecule type" value="Genomic_DNA"/>
</dbReference>
<feature type="compositionally biased region" description="Basic and acidic residues" evidence="4">
    <location>
        <begin position="57"/>
        <end position="66"/>
    </location>
</feature>
<dbReference type="GO" id="GO:0005634">
    <property type="term" value="C:nucleus"/>
    <property type="evidence" value="ECO:0007669"/>
    <property type="project" value="UniProtKB-SubCell"/>
</dbReference>
<evidence type="ECO:0000256" key="4">
    <source>
        <dbReference type="SAM" id="MobiDB-lite"/>
    </source>
</evidence>
<dbReference type="Pfam" id="PF15699">
    <property type="entry name" value="NPR1_interact"/>
    <property type="match status" value="1"/>
</dbReference>
<accession>A0A8X8A216</accession>
<feature type="region of interest" description="Disordered" evidence="4">
    <location>
        <begin position="39"/>
        <end position="79"/>
    </location>
</feature>
<evidence type="ECO:0000313" key="6">
    <source>
        <dbReference type="Proteomes" id="UP000886885"/>
    </source>
</evidence>
<dbReference type="AlphaFoldDB" id="A0A8X8A216"/>
<comment type="subcellular location">
    <subcellularLocation>
        <location evidence="1">Nucleus</location>
    </subcellularLocation>
</comment>
<sequence length="79" mass="9074">MHDQIRRNSNIRIFKEKEEIRKVGEEKVSTVAWNPSFLPEDFLEDGKDSQAAAGPSKRKEEEKKDEGEEGTDLDLKLSL</sequence>
<evidence type="ECO:0000256" key="2">
    <source>
        <dbReference type="ARBA" id="ARBA00009937"/>
    </source>
</evidence>
<dbReference type="GO" id="GO:0010112">
    <property type="term" value="P:regulation of systemic acquired resistance"/>
    <property type="evidence" value="ECO:0007669"/>
    <property type="project" value="InterPro"/>
</dbReference>
<evidence type="ECO:0000313" key="5">
    <source>
        <dbReference type="EMBL" id="KAG6773050.1"/>
    </source>
</evidence>
<dbReference type="Proteomes" id="UP000886885">
    <property type="component" value="Chromosome 5D"/>
</dbReference>
<name>A0A8X8A216_POPTO</name>
<proteinExistence type="inferred from homology"/>
<dbReference type="InterPro" id="IPR031425">
    <property type="entry name" value="NPR1/NH1-interacting"/>
</dbReference>
<dbReference type="OrthoDB" id="851333at2759"/>